<dbReference type="OrthoDB" id="25069at10239"/>
<dbReference type="EMBL" id="KM236245">
    <property type="protein sequence ID" value="AIW03240.1"/>
    <property type="molecule type" value="Genomic_DNA"/>
</dbReference>
<keyword evidence="2" id="KW-1185">Reference proteome</keyword>
<evidence type="ECO:0000313" key="2">
    <source>
        <dbReference type="Proteomes" id="UP000030206"/>
    </source>
</evidence>
<name>A0A0A0RMF3_9CAUD</name>
<reference evidence="1 2" key="1">
    <citation type="submission" date="2014-07" db="EMBL/GenBank/DDBJ databases">
        <title>Complete Genome of Bacillus megaterium Myophage Mater.</title>
        <authorList>
            <person name="Lancaster J.C."/>
            <person name="Hodde M.K."/>
            <person name="Hernandez A.C."/>
            <person name="Everett G.F.K."/>
        </authorList>
    </citation>
    <scope>NUCLEOTIDE SEQUENCE [LARGE SCALE GENOMIC DNA]</scope>
</reference>
<dbReference type="RefSeq" id="YP_009151042.1">
    <property type="nucleotide sequence ID" value="NC_027366.1"/>
</dbReference>
<organism evidence="1 2">
    <name type="scientific">Bacillus phage Mater</name>
    <dbReference type="NCBI Taxonomy" id="1540090"/>
    <lineage>
        <taxon>Viruses</taxon>
        <taxon>Duplodnaviria</taxon>
        <taxon>Heunggongvirae</taxon>
        <taxon>Uroviricota</taxon>
        <taxon>Caudoviricetes</taxon>
        <taxon>Herelleviridae</taxon>
        <taxon>Bastillevirinae</taxon>
        <taxon>Matervirus</taxon>
        <taxon>Matervirus mater</taxon>
    </lineage>
</organism>
<proteinExistence type="predicted"/>
<accession>A0A0A0RMF3</accession>
<dbReference type="KEGG" id="vg:24606982"/>
<evidence type="ECO:0000313" key="1">
    <source>
        <dbReference type="EMBL" id="AIW03240.1"/>
    </source>
</evidence>
<dbReference type="Proteomes" id="UP000030206">
    <property type="component" value="Segment"/>
</dbReference>
<sequence length="76" mass="8955">MVRGIGKFLVLKNDDLDRYLDAELENDLYNIVQTVDAGRMVEGKVEDNHYIIINKDEPYIQEIIDVLKRHNHWEGN</sequence>
<protein>
    <submittedName>
        <fullName evidence="1">Uncharacterized protein</fullName>
    </submittedName>
</protein>
<dbReference type="GeneID" id="24606982"/>
<gene>
    <name evidence="1" type="ORF">CPT_Mater83</name>
</gene>